<sequence>MLQLASGKSVPVMMNRAALSDPEKTKSLRLPILRGEIGGREVDVMRDTGCEGVVVRRQLVDASQLTARSPEDPDMSVMVGATTTRAQAKRDAVTKPLRVPDMERHGGVDREQLIKLQQEEPRIQELVDAGRTSRRGGKVVSYEKTRGIVYRRYDYPGLVVVVVVVGVVVVVVVFVVVVVVVVAVVAVVAAVIVVAVDVYKVCNGVCVCECAREARDVALGTDQDMVTYTKSSESFTCLCHYTTVFSIHNHPFPVIPRDQRVE</sequence>
<gene>
    <name evidence="2" type="ORF">ElyMa_006204200</name>
</gene>
<name>A0AAV4H769_9GAST</name>
<proteinExistence type="predicted"/>
<keyword evidence="3" id="KW-1185">Reference proteome</keyword>
<dbReference type="AlphaFoldDB" id="A0AAV4H769"/>
<feature type="transmembrane region" description="Helical" evidence="1">
    <location>
        <begin position="160"/>
        <end position="193"/>
    </location>
</feature>
<comment type="caution">
    <text evidence="2">The sequence shown here is derived from an EMBL/GenBank/DDBJ whole genome shotgun (WGS) entry which is preliminary data.</text>
</comment>
<keyword evidence="1" id="KW-0472">Membrane</keyword>
<dbReference type="Proteomes" id="UP000762676">
    <property type="component" value="Unassembled WGS sequence"/>
</dbReference>
<organism evidence="2 3">
    <name type="scientific">Elysia marginata</name>
    <dbReference type="NCBI Taxonomy" id="1093978"/>
    <lineage>
        <taxon>Eukaryota</taxon>
        <taxon>Metazoa</taxon>
        <taxon>Spiralia</taxon>
        <taxon>Lophotrochozoa</taxon>
        <taxon>Mollusca</taxon>
        <taxon>Gastropoda</taxon>
        <taxon>Heterobranchia</taxon>
        <taxon>Euthyneura</taxon>
        <taxon>Panpulmonata</taxon>
        <taxon>Sacoglossa</taxon>
        <taxon>Placobranchoidea</taxon>
        <taxon>Plakobranchidae</taxon>
        <taxon>Elysia</taxon>
    </lineage>
</organism>
<keyword evidence="1" id="KW-1133">Transmembrane helix</keyword>
<evidence type="ECO:0000256" key="1">
    <source>
        <dbReference type="SAM" id="Phobius"/>
    </source>
</evidence>
<accession>A0AAV4H769</accession>
<dbReference type="InterPro" id="IPR021109">
    <property type="entry name" value="Peptidase_aspartic_dom_sf"/>
</dbReference>
<protein>
    <submittedName>
        <fullName evidence="2">Uncharacterized protein</fullName>
    </submittedName>
</protein>
<dbReference type="Gene3D" id="2.40.70.10">
    <property type="entry name" value="Acid Proteases"/>
    <property type="match status" value="1"/>
</dbReference>
<dbReference type="EMBL" id="BMAT01012451">
    <property type="protein sequence ID" value="GFR92595.1"/>
    <property type="molecule type" value="Genomic_DNA"/>
</dbReference>
<keyword evidence="1" id="KW-0812">Transmembrane</keyword>
<reference evidence="2 3" key="1">
    <citation type="journal article" date="2021" name="Elife">
        <title>Chloroplast acquisition without the gene transfer in kleptoplastic sea slugs, Plakobranchus ocellatus.</title>
        <authorList>
            <person name="Maeda T."/>
            <person name="Takahashi S."/>
            <person name="Yoshida T."/>
            <person name="Shimamura S."/>
            <person name="Takaki Y."/>
            <person name="Nagai Y."/>
            <person name="Toyoda A."/>
            <person name="Suzuki Y."/>
            <person name="Arimoto A."/>
            <person name="Ishii H."/>
            <person name="Satoh N."/>
            <person name="Nishiyama T."/>
            <person name="Hasebe M."/>
            <person name="Maruyama T."/>
            <person name="Minagawa J."/>
            <person name="Obokata J."/>
            <person name="Shigenobu S."/>
        </authorList>
    </citation>
    <scope>NUCLEOTIDE SEQUENCE [LARGE SCALE GENOMIC DNA]</scope>
</reference>
<evidence type="ECO:0000313" key="3">
    <source>
        <dbReference type="Proteomes" id="UP000762676"/>
    </source>
</evidence>
<evidence type="ECO:0000313" key="2">
    <source>
        <dbReference type="EMBL" id="GFR92595.1"/>
    </source>
</evidence>